<evidence type="ECO:0000259" key="8">
    <source>
        <dbReference type="PROSITE" id="PS51918"/>
    </source>
</evidence>
<comment type="similarity">
    <text evidence="7">Belongs to the radical SAM superfamily. Anaerobic sulfatase-maturating enzyme family.</text>
</comment>
<dbReference type="SFLD" id="SFLDG01384">
    <property type="entry name" value="thioether_bond_formation_requi"/>
    <property type="match status" value="1"/>
</dbReference>
<dbReference type="Pfam" id="PF04055">
    <property type="entry name" value="Radical_SAM"/>
    <property type="match status" value="1"/>
</dbReference>
<dbReference type="InterPro" id="IPR007197">
    <property type="entry name" value="rSAM"/>
</dbReference>
<evidence type="ECO:0000256" key="1">
    <source>
        <dbReference type="ARBA" id="ARBA00001966"/>
    </source>
</evidence>
<dbReference type="InterPro" id="IPR013785">
    <property type="entry name" value="Aldolase_TIM"/>
</dbReference>
<protein>
    <submittedName>
        <fullName evidence="9">Radical SAM protein</fullName>
    </submittedName>
</protein>
<dbReference type="InterPro" id="IPR058240">
    <property type="entry name" value="rSAM_sf"/>
</dbReference>
<dbReference type="GO" id="GO:0046872">
    <property type="term" value="F:metal ion binding"/>
    <property type="evidence" value="ECO:0007669"/>
    <property type="project" value="UniProtKB-KW"/>
</dbReference>
<evidence type="ECO:0000256" key="2">
    <source>
        <dbReference type="ARBA" id="ARBA00022485"/>
    </source>
</evidence>
<dbReference type="EMBL" id="CP040077">
    <property type="protein sequence ID" value="QCP48395.1"/>
    <property type="molecule type" value="Genomic_DNA"/>
</dbReference>
<dbReference type="SFLD" id="SFLDG01386">
    <property type="entry name" value="main_SPASM_domain-containing"/>
    <property type="match status" value="1"/>
</dbReference>
<accession>A0A4P8ILI4</accession>
<keyword evidence="5" id="KW-0408">Iron</keyword>
<dbReference type="PANTHER" id="PTHR43273">
    <property type="entry name" value="ANAEROBIC SULFATASE-MATURATING ENZYME HOMOLOG ASLB-RELATED"/>
    <property type="match status" value="1"/>
</dbReference>
<dbReference type="KEGG" id="tvl:FAZ95_03835"/>
<evidence type="ECO:0000256" key="3">
    <source>
        <dbReference type="ARBA" id="ARBA00022691"/>
    </source>
</evidence>
<dbReference type="PANTHER" id="PTHR43273:SF3">
    <property type="entry name" value="ANAEROBIC SULFATASE-MATURATING ENZYME HOMOLOG ASLB-RELATED"/>
    <property type="match status" value="1"/>
</dbReference>
<evidence type="ECO:0000256" key="5">
    <source>
        <dbReference type="ARBA" id="ARBA00023004"/>
    </source>
</evidence>
<keyword evidence="6" id="KW-0411">Iron-sulfur</keyword>
<reference evidence="9 10" key="1">
    <citation type="submission" date="2019-05" db="EMBL/GenBank/DDBJ databases">
        <title>Burkholderia sp. DHOD12, isolated from subtropical forest soil.</title>
        <authorList>
            <person name="Gao Z.-H."/>
            <person name="Qiu L.-H."/>
        </authorList>
    </citation>
    <scope>NUCLEOTIDE SEQUENCE [LARGE SCALE GENOMIC DNA]</scope>
    <source>
        <strain evidence="9 10">DHOD12</strain>
    </source>
</reference>
<evidence type="ECO:0000313" key="9">
    <source>
        <dbReference type="EMBL" id="QCP48395.1"/>
    </source>
</evidence>
<dbReference type="OrthoDB" id="308557at2"/>
<keyword evidence="10" id="KW-1185">Reference proteome</keyword>
<evidence type="ECO:0000256" key="6">
    <source>
        <dbReference type="ARBA" id="ARBA00023014"/>
    </source>
</evidence>
<organism evidence="9 10">
    <name type="scientific">Trinickia violacea</name>
    <dbReference type="NCBI Taxonomy" id="2571746"/>
    <lineage>
        <taxon>Bacteria</taxon>
        <taxon>Pseudomonadati</taxon>
        <taxon>Pseudomonadota</taxon>
        <taxon>Betaproteobacteria</taxon>
        <taxon>Burkholderiales</taxon>
        <taxon>Burkholderiaceae</taxon>
        <taxon>Trinickia</taxon>
    </lineage>
</organism>
<keyword evidence="4" id="KW-0479">Metal-binding</keyword>
<dbReference type="GO" id="GO:0016491">
    <property type="term" value="F:oxidoreductase activity"/>
    <property type="evidence" value="ECO:0007669"/>
    <property type="project" value="InterPro"/>
</dbReference>
<keyword evidence="3" id="KW-0949">S-adenosyl-L-methionine</keyword>
<dbReference type="Gene3D" id="3.20.20.70">
    <property type="entry name" value="Aldolase class I"/>
    <property type="match status" value="1"/>
</dbReference>
<dbReference type="SUPFAM" id="SSF102114">
    <property type="entry name" value="Radical SAM enzymes"/>
    <property type="match status" value="1"/>
</dbReference>
<dbReference type="GO" id="GO:0051539">
    <property type="term" value="F:4 iron, 4 sulfur cluster binding"/>
    <property type="evidence" value="ECO:0007669"/>
    <property type="project" value="UniProtKB-KW"/>
</dbReference>
<name>A0A4P8ILI4_9BURK</name>
<dbReference type="InterPro" id="IPR000385">
    <property type="entry name" value="MoaA_NifB_PqqE_Fe-S-bd_CS"/>
</dbReference>
<evidence type="ECO:0000256" key="7">
    <source>
        <dbReference type="ARBA" id="ARBA00023601"/>
    </source>
</evidence>
<dbReference type="SFLD" id="SFLDG01072">
    <property type="entry name" value="dehydrogenase_like"/>
    <property type="match status" value="1"/>
</dbReference>
<gene>
    <name evidence="9" type="ORF">FAZ95_03835</name>
</gene>
<dbReference type="CDD" id="cd01335">
    <property type="entry name" value="Radical_SAM"/>
    <property type="match status" value="1"/>
</dbReference>
<dbReference type="Proteomes" id="UP000298656">
    <property type="component" value="Chromosome 1"/>
</dbReference>
<proteinExistence type="inferred from homology"/>
<evidence type="ECO:0000256" key="4">
    <source>
        <dbReference type="ARBA" id="ARBA00022723"/>
    </source>
</evidence>
<keyword evidence="2" id="KW-0004">4Fe-4S</keyword>
<comment type="cofactor">
    <cofactor evidence="1">
        <name>[4Fe-4S] cluster</name>
        <dbReference type="ChEBI" id="CHEBI:49883"/>
    </cofactor>
</comment>
<dbReference type="AlphaFoldDB" id="A0A4P8ILI4"/>
<feature type="domain" description="Radical SAM core" evidence="8">
    <location>
        <begin position="22"/>
        <end position="251"/>
    </location>
</feature>
<dbReference type="InterPro" id="IPR023867">
    <property type="entry name" value="Sulphatase_maturase_rSAM"/>
</dbReference>
<dbReference type="SFLD" id="SFLDG01067">
    <property type="entry name" value="SPASM/twitch_domain_containing"/>
    <property type="match status" value="1"/>
</dbReference>
<sequence length="411" mass="45882">MSLNQVRVFWPIMGVEMIEHDKINRLEVILKVTERCNIDCTYCYYFNGNNRDYMGQPPYLTVDTAKSLAVYLRNAACSHSIDEIRIDLHGGEPLLMKKAKMSAVLEILRSGVADFTDLTICIQTNATLLDEEWISIFEKYSVSVGVSLDGSPDENDLYRVDKKGKGTHSVVVKAIELLKAANKKSEGIFAGIICVVNPDFDGKKIYRHFVDDLGVERIHFLKANQTRDGADIKLVAGTRKFLLGALNEWINDGNFNIYVRQFTEPLKQLCTSSAPSPCSDRYVAMTVRANGDIAIDDDFRNTLPSLFNLGLNISDSALADFLDRPGVADFHRACGEVSPSCLQCGAREICKNGTGLAESVLHRYSFINKFRNASLFCESHQAIIIRLGQFAISRGVPWSTIERNMAGIRNN</sequence>
<dbReference type="SFLD" id="SFLDS00029">
    <property type="entry name" value="Radical_SAM"/>
    <property type="match status" value="1"/>
</dbReference>
<dbReference type="PROSITE" id="PS01305">
    <property type="entry name" value="MOAA_NIFB_PQQE"/>
    <property type="match status" value="1"/>
</dbReference>
<dbReference type="PROSITE" id="PS51918">
    <property type="entry name" value="RADICAL_SAM"/>
    <property type="match status" value="1"/>
</dbReference>
<evidence type="ECO:0000313" key="10">
    <source>
        <dbReference type="Proteomes" id="UP000298656"/>
    </source>
</evidence>